<evidence type="ECO:0000256" key="3">
    <source>
        <dbReference type="ARBA" id="ARBA00022729"/>
    </source>
</evidence>
<dbReference type="PANTHER" id="PTHR19143">
    <property type="entry name" value="FIBRINOGEN/TENASCIN/ANGIOPOEITIN"/>
    <property type="match status" value="1"/>
</dbReference>
<evidence type="ECO:0000256" key="2">
    <source>
        <dbReference type="ARBA" id="ARBA00022525"/>
    </source>
</evidence>
<keyword evidence="3 6" id="KW-0732">Signal</keyword>
<dbReference type="EMBL" id="CM004481">
    <property type="protein sequence ID" value="OCT65242.1"/>
    <property type="molecule type" value="Genomic_DNA"/>
</dbReference>
<dbReference type="InterPro" id="IPR036056">
    <property type="entry name" value="Fibrinogen-like_C"/>
</dbReference>
<evidence type="ECO:0000256" key="4">
    <source>
        <dbReference type="ARBA" id="ARBA00023157"/>
    </source>
</evidence>
<protein>
    <recommendedName>
        <fullName evidence="7">Fibrinogen C-terminal domain-containing protein</fullName>
    </recommendedName>
</protein>
<keyword evidence="5" id="KW-0379">Hydroxylation</keyword>
<dbReference type="OMA" id="LNGMYYG"/>
<keyword evidence="2" id="KW-0964">Secreted</keyword>
<evidence type="ECO:0000259" key="7">
    <source>
        <dbReference type="PROSITE" id="PS51406"/>
    </source>
</evidence>
<gene>
    <name evidence="8" type="ORF">XELAEV_18041481mg</name>
</gene>
<dbReference type="GO" id="GO:0005615">
    <property type="term" value="C:extracellular space"/>
    <property type="evidence" value="ECO:0007669"/>
    <property type="project" value="TreeGrafter"/>
</dbReference>
<keyword evidence="4" id="KW-1015">Disulfide bond</keyword>
<dbReference type="CDD" id="cd00087">
    <property type="entry name" value="FReD"/>
    <property type="match status" value="1"/>
</dbReference>
<sequence>MTEWLQSFLFLVAAIFSNGVDTHPLPQNCKQWMNQGGTISDYREQKRWTATAHRVSPTSSNPNKSFPEVPSACLESITISDWYLLDTLAGLPMSVFCDMDINGGGWIRGFGHQNSEFWLGNNNLHLLTATGNFQLRIDLTDFSDQRTYASYSNFRIAGESQNYTLSLEGYMGGDAGSSLSEHRGHSFSSKDRDNDLYEGNCAQQYNGAWWYSRCHLSNLNGLYLRGNHTSDANEVNWSSGKGYHYSYKVSEMKFRPMP</sequence>
<dbReference type="InterPro" id="IPR014716">
    <property type="entry name" value="Fibrinogen_a/b/g_C_1"/>
</dbReference>
<evidence type="ECO:0000256" key="1">
    <source>
        <dbReference type="ARBA" id="ARBA00004613"/>
    </source>
</evidence>
<evidence type="ECO:0000256" key="6">
    <source>
        <dbReference type="SAM" id="SignalP"/>
    </source>
</evidence>
<dbReference type="Proteomes" id="UP000694892">
    <property type="component" value="Chromosome 8S"/>
</dbReference>
<feature type="signal peptide" evidence="6">
    <location>
        <begin position="1"/>
        <end position="22"/>
    </location>
</feature>
<accession>A0A974C2A7</accession>
<dbReference type="GO" id="GO:0005102">
    <property type="term" value="F:signaling receptor binding"/>
    <property type="evidence" value="ECO:0007669"/>
    <property type="project" value="TreeGrafter"/>
</dbReference>
<feature type="chain" id="PRO_5037677918" description="Fibrinogen C-terminal domain-containing protein" evidence="6">
    <location>
        <begin position="23"/>
        <end position="258"/>
    </location>
</feature>
<dbReference type="GO" id="GO:0001867">
    <property type="term" value="P:complement activation, lectin pathway"/>
    <property type="evidence" value="ECO:0007669"/>
    <property type="project" value="TreeGrafter"/>
</dbReference>
<comment type="subcellular location">
    <subcellularLocation>
        <location evidence="1">Secreted</location>
    </subcellularLocation>
</comment>
<dbReference type="SMART" id="SM00186">
    <property type="entry name" value="FBG"/>
    <property type="match status" value="1"/>
</dbReference>
<dbReference type="GO" id="GO:0097367">
    <property type="term" value="F:carbohydrate derivative binding"/>
    <property type="evidence" value="ECO:0007669"/>
    <property type="project" value="TreeGrafter"/>
</dbReference>
<proteinExistence type="predicted"/>
<dbReference type="PROSITE" id="PS51406">
    <property type="entry name" value="FIBRINOGEN_C_2"/>
    <property type="match status" value="1"/>
</dbReference>
<dbReference type="PANTHER" id="PTHR19143:SF415">
    <property type="entry name" value="FICOLIN-3"/>
    <property type="match status" value="1"/>
</dbReference>
<dbReference type="PROSITE" id="PS00514">
    <property type="entry name" value="FIBRINOGEN_C_1"/>
    <property type="match status" value="1"/>
</dbReference>
<evidence type="ECO:0000313" key="8">
    <source>
        <dbReference type="EMBL" id="OCT65242.1"/>
    </source>
</evidence>
<dbReference type="AlphaFoldDB" id="A0A974C2A7"/>
<reference evidence="9" key="1">
    <citation type="journal article" date="2016" name="Nature">
        <title>Genome evolution in the allotetraploid frog Xenopus laevis.</title>
        <authorList>
            <person name="Session A.M."/>
            <person name="Uno Y."/>
            <person name="Kwon T."/>
            <person name="Chapman J.A."/>
            <person name="Toyoda A."/>
            <person name="Takahashi S."/>
            <person name="Fukui A."/>
            <person name="Hikosaka A."/>
            <person name="Suzuki A."/>
            <person name="Kondo M."/>
            <person name="van Heeringen S.J."/>
            <person name="Quigley I."/>
            <person name="Heinz S."/>
            <person name="Ogino H."/>
            <person name="Ochi H."/>
            <person name="Hellsten U."/>
            <person name="Lyons J.B."/>
            <person name="Simakov O."/>
            <person name="Putnam N."/>
            <person name="Stites J."/>
            <person name="Kuroki Y."/>
            <person name="Tanaka T."/>
            <person name="Michiue T."/>
            <person name="Watanabe M."/>
            <person name="Bogdanovic O."/>
            <person name="Lister R."/>
            <person name="Georgiou G."/>
            <person name="Paranjpe S.S."/>
            <person name="van Kruijsbergen I."/>
            <person name="Shu S."/>
            <person name="Carlson J."/>
            <person name="Kinoshita T."/>
            <person name="Ohta Y."/>
            <person name="Mawaribuchi S."/>
            <person name="Jenkins J."/>
            <person name="Grimwood J."/>
            <person name="Schmutz J."/>
            <person name="Mitros T."/>
            <person name="Mozaffari S.V."/>
            <person name="Suzuki Y."/>
            <person name="Haramoto Y."/>
            <person name="Yamamoto T.S."/>
            <person name="Takagi C."/>
            <person name="Heald R."/>
            <person name="Miller K."/>
            <person name="Haudenschild C."/>
            <person name="Kitzman J."/>
            <person name="Nakayama T."/>
            <person name="Izutsu Y."/>
            <person name="Robert J."/>
            <person name="Fortriede J."/>
            <person name="Burns K."/>
            <person name="Lotay V."/>
            <person name="Karimi K."/>
            <person name="Yasuoka Y."/>
            <person name="Dichmann D.S."/>
            <person name="Flajnik M.F."/>
            <person name="Houston D.W."/>
            <person name="Shendure J."/>
            <person name="DuPasquier L."/>
            <person name="Vize P.D."/>
            <person name="Zorn A.M."/>
            <person name="Ito M."/>
            <person name="Marcotte E.M."/>
            <person name="Wallingford J.B."/>
            <person name="Ito Y."/>
            <person name="Asashima M."/>
            <person name="Ueno N."/>
            <person name="Matsuda Y."/>
            <person name="Veenstra G.J."/>
            <person name="Fujiyama A."/>
            <person name="Harland R.M."/>
            <person name="Taira M."/>
            <person name="Rokhsar D.S."/>
        </authorList>
    </citation>
    <scope>NUCLEOTIDE SEQUENCE [LARGE SCALE GENOMIC DNA]</scope>
    <source>
        <strain evidence="9">J</strain>
    </source>
</reference>
<evidence type="ECO:0000256" key="5">
    <source>
        <dbReference type="ARBA" id="ARBA00023278"/>
    </source>
</evidence>
<dbReference type="GO" id="GO:0003823">
    <property type="term" value="F:antigen binding"/>
    <property type="evidence" value="ECO:0007669"/>
    <property type="project" value="TreeGrafter"/>
</dbReference>
<dbReference type="InterPro" id="IPR002181">
    <property type="entry name" value="Fibrinogen_a/b/g_C_dom"/>
</dbReference>
<dbReference type="Pfam" id="PF00147">
    <property type="entry name" value="Fibrinogen_C"/>
    <property type="match status" value="1"/>
</dbReference>
<dbReference type="SUPFAM" id="SSF56496">
    <property type="entry name" value="Fibrinogen C-terminal domain-like"/>
    <property type="match status" value="1"/>
</dbReference>
<dbReference type="Gene3D" id="3.90.215.10">
    <property type="entry name" value="Gamma Fibrinogen, chain A, domain 1"/>
    <property type="match status" value="1"/>
</dbReference>
<organism evidence="8 9">
    <name type="scientific">Xenopus laevis</name>
    <name type="common">African clawed frog</name>
    <dbReference type="NCBI Taxonomy" id="8355"/>
    <lineage>
        <taxon>Eukaryota</taxon>
        <taxon>Metazoa</taxon>
        <taxon>Chordata</taxon>
        <taxon>Craniata</taxon>
        <taxon>Vertebrata</taxon>
        <taxon>Euteleostomi</taxon>
        <taxon>Amphibia</taxon>
        <taxon>Batrachia</taxon>
        <taxon>Anura</taxon>
        <taxon>Pipoidea</taxon>
        <taxon>Pipidae</taxon>
        <taxon>Xenopodinae</taxon>
        <taxon>Xenopus</taxon>
        <taxon>Xenopus</taxon>
    </lineage>
</organism>
<evidence type="ECO:0000313" key="9">
    <source>
        <dbReference type="Proteomes" id="UP000694892"/>
    </source>
</evidence>
<dbReference type="InterPro" id="IPR050373">
    <property type="entry name" value="Fibrinogen_C-term_domain"/>
</dbReference>
<feature type="domain" description="Fibrinogen C-terminal" evidence="7">
    <location>
        <begin position="20"/>
        <end position="258"/>
    </location>
</feature>
<dbReference type="InterPro" id="IPR020837">
    <property type="entry name" value="Fibrinogen_CS"/>
</dbReference>
<name>A0A974C2A7_XENLA</name>